<evidence type="ECO:0000313" key="2">
    <source>
        <dbReference type="EMBL" id="CAB3395582.1"/>
    </source>
</evidence>
<dbReference type="NCBIfam" id="TIGR02593">
    <property type="entry name" value="CRISPR_cas5"/>
    <property type="match status" value="1"/>
</dbReference>
<dbReference type="AlphaFoldDB" id="A0A6F9EF79"/>
<dbReference type="GO" id="GO:0043571">
    <property type="term" value="P:maintenance of CRISPR repeat elements"/>
    <property type="evidence" value="ECO:0007669"/>
    <property type="project" value="InterPro"/>
</dbReference>
<dbReference type="InterPro" id="IPR021124">
    <property type="entry name" value="CRISPR-assoc_prot_Cas5"/>
</dbReference>
<dbReference type="RefSeq" id="WP_170086328.1">
    <property type="nucleotide sequence ID" value="NZ_CP047972.1"/>
</dbReference>
<proteinExistence type="predicted"/>
<protein>
    <submittedName>
        <fullName evidence="2">CRISPR-associated protein Cas5</fullName>
    </submittedName>
</protein>
<dbReference type="Proteomes" id="UP000502196">
    <property type="component" value="Chromosome"/>
</dbReference>
<evidence type="ECO:0000313" key="3">
    <source>
        <dbReference type="Proteomes" id="UP000502196"/>
    </source>
</evidence>
<dbReference type="Pfam" id="PF09704">
    <property type="entry name" value="Cas_Cas5d"/>
    <property type="match status" value="1"/>
</dbReference>
<name>A0A6F9EF79_9BACL</name>
<dbReference type="EMBL" id="LR792683">
    <property type="protein sequence ID" value="CAB3395582.1"/>
    <property type="molecule type" value="Genomic_DNA"/>
</dbReference>
<dbReference type="GO" id="GO:0051607">
    <property type="term" value="P:defense response to virus"/>
    <property type="evidence" value="ECO:0007669"/>
    <property type="project" value="UniProtKB-KW"/>
</dbReference>
<reference evidence="2 3" key="1">
    <citation type="submission" date="2020-04" db="EMBL/GenBank/DDBJ databases">
        <authorList>
            <person name="Hogendoorn C."/>
        </authorList>
    </citation>
    <scope>NUCLEOTIDE SEQUENCE [LARGE SCALE GENOMIC DNA]</scope>
    <source>
        <strain evidence="2">COOX1</strain>
    </source>
</reference>
<dbReference type="InterPro" id="IPR013422">
    <property type="entry name" value="CRISPR-assoc_prot_Cas5_N"/>
</dbReference>
<dbReference type="Gene3D" id="3.30.70.2660">
    <property type="match status" value="1"/>
</dbReference>
<gene>
    <name evidence="2" type="ORF">COOX1_2984</name>
</gene>
<sequence>MRLLVFDLKGTLAHFRRPDTTATHASYPVITRTALRGLLGSILGLAEFSGESWAGIQLLAPVRTVLQELSLLGKGFLTSGPAMNRPTSIELVVNPAYRIYYHGDYQEELTARIREGRSHYHTYLGSAFALTFPRFVGSWDVPEVELTPGMTYRCRTVLPTQVVQGLVMSPGDSKLQVGRIGGIHYHYLGGRRFRGAVHLVYEVQGQPISFVPAASPAEPKVRFAQLGDEVVCLW</sequence>
<accession>A0A6F9EF79</accession>
<organism evidence="2 3">
    <name type="scientific">Kyrpidia spormannii</name>
    <dbReference type="NCBI Taxonomy" id="2055160"/>
    <lineage>
        <taxon>Bacteria</taxon>
        <taxon>Bacillati</taxon>
        <taxon>Bacillota</taxon>
        <taxon>Bacilli</taxon>
        <taxon>Bacillales</taxon>
        <taxon>Alicyclobacillaceae</taxon>
        <taxon>Kyrpidia</taxon>
    </lineage>
</organism>
<evidence type="ECO:0000256" key="1">
    <source>
        <dbReference type="ARBA" id="ARBA00023118"/>
    </source>
</evidence>
<keyword evidence="1" id="KW-0051">Antiviral defense</keyword>